<comment type="subcellular location">
    <subcellularLocation>
        <location evidence="1">Cell membrane</location>
        <topology evidence="1">Multi-pass membrane protein</topology>
    </subcellularLocation>
</comment>
<dbReference type="InterPro" id="IPR036259">
    <property type="entry name" value="MFS_trans_sf"/>
</dbReference>
<feature type="transmembrane region" description="Helical" evidence="8">
    <location>
        <begin position="397"/>
        <end position="417"/>
    </location>
</feature>
<keyword evidence="2" id="KW-0813">Transport</keyword>
<sequence>MDARSTDAPTTPGRTRGPRIPDLLRQPGFRRYWTGQTVSGLGDQISALAIPLIGVTVLHADAAAMGFLGAAAWLPTLLLGLPAGQWADRRRRRRHVMLAADLARAAVLVTVPVAAALGLLTLWHLYAVSFTVGTLSVFFEVSNPHVFKALVPADRYVAGNALASGGRAMAKVVGPSVGGLLVQWLSAPLSLLADAATFLASAFSLARVAPVEPPPAPRTGRPFAAAGGFILRSAVIRPALAATATVNFFTFIGSTLFVLYATKALHLDPGLIGAVLGAGALGALLGATCATRLLARIGVGRGFALGCVVFAAPMLLVPAAGGPQRLVLGLLVCAQFTSGLGVIWIDISLATIFAVHVPDDLRSGVFGAYQAVNLGTRPLASLLGGTLATVAGLRPTLWVAAAGALTAWVWLLPSPLLRRHGLPEQAGAPARTKV</sequence>
<dbReference type="PANTHER" id="PTHR23513:SF6">
    <property type="entry name" value="MAJOR FACILITATOR SUPERFAMILY ASSOCIATED DOMAIN-CONTAINING PROTEIN"/>
    <property type="match status" value="1"/>
</dbReference>
<evidence type="ECO:0000256" key="5">
    <source>
        <dbReference type="ARBA" id="ARBA00022989"/>
    </source>
</evidence>
<feature type="region of interest" description="Disordered" evidence="7">
    <location>
        <begin position="1"/>
        <end position="20"/>
    </location>
</feature>
<evidence type="ECO:0000256" key="6">
    <source>
        <dbReference type="ARBA" id="ARBA00023136"/>
    </source>
</evidence>
<name>A0A919GJB3_9ACTN</name>
<feature type="transmembrane region" description="Helical" evidence="8">
    <location>
        <begin position="302"/>
        <end position="320"/>
    </location>
</feature>
<evidence type="ECO:0000256" key="2">
    <source>
        <dbReference type="ARBA" id="ARBA00022448"/>
    </source>
</evidence>
<accession>A0A919GJB3</accession>
<reference evidence="9" key="2">
    <citation type="submission" date="2020-09" db="EMBL/GenBank/DDBJ databases">
        <authorList>
            <person name="Sun Q."/>
            <person name="Ohkuma M."/>
        </authorList>
    </citation>
    <scope>NUCLEOTIDE SEQUENCE</scope>
    <source>
        <strain evidence="9">JCM 5069</strain>
    </source>
</reference>
<feature type="transmembrane region" description="Helical" evidence="8">
    <location>
        <begin position="62"/>
        <end position="84"/>
    </location>
</feature>
<dbReference type="GO" id="GO:0005886">
    <property type="term" value="C:plasma membrane"/>
    <property type="evidence" value="ECO:0007669"/>
    <property type="project" value="UniProtKB-SubCell"/>
</dbReference>
<dbReference type="Pfam" id="PF05977">
    <property type="entry name" value="MFS_3"/>
    <property type="match status" value="1"/>
</dbReference>
<keyword evidence="5 8" id="KW-1133">Transmembrane helix</keyword>
<dbReference type="AlphaFoldDB" id="A0A919GJB3"/>
<dbReference type="Proteomes" id="UP000603708">
    <property type="component" value="Unassembled WGS sequence"/>
</dbReference>
<evidence type="ECO:0000256" key="1">
    <source>
        <dbReference type="ARBA" id="ARBA00004651"/>
    </source>
</evidence>
<gene>
    <name evidence="9" type="ORF">GCM10018793_54670</name>
</gene>
<evidence type="ECO:0000256" key="4">
    <source>
        <dbReference type="ARBA" id="ARBA00022692"/>
    </source>
</evidence>
<evidence type="ECO:0000256" key="8">
    <source>
        <dbReference type="SAM" id="Phobius"/>
    </source>
</evidence>
<dbReference type="PANTHER" id="PTHR23513">
    <property type="entry name" value="INTEGRAL MEMBRANE EFFLUX PROTEIN-RELATED"/>
    <property type="match status" value="1"/>
</dbReference>
<dbReference type="Gene3D" id="1.20.1250.20">
    <property type="entry name" value="MFS general substrate transporter like domains"/>
    <property type="match status" value="1"/>
</dbReference>
<dbReference type="SUPFAM" id="SSF103473">
    <property type="entry name" value="MFS general substrate transporter"/>
    <property type="match status" value="1"/>
</dbReference>
<evidence type="ECO:0000256" key="3">
    <source>
        <dbReference type="ARBA" id="ARBA00022475"/>
    </source>
</evidence>
<dbReference type="CDD" id="cd06173">
    <property type="entry name" value="MFS_MefA_like"/>
    <property type="match status" value="1"/>
</dbReference>
<dbReference type="RefSeq" id="WP_189936521.1">
    <property type="nucleotide sequence ID" value="NZ_BNCD01000019.1"/>
</dbReference>
<protein>
    <submittedName>
        <fullName evidence="9">MFS transporter</fullName>
    </submittedName>
</protein>
<feature type="transmembrane region" description="Helical" evidence="8">
    <location>
        <begin position="239"/>
        <end position="260"/>
    </location>
</feature>
<dbReference type="InterPro" id="IPR010290">
    <property type="entry name" value="TM_effector"/>
</dbReference>
<evidence type="ECO:0000313" key="10">
    <source>
        <dbReference type="Proteomes" id="UP000603708"/>
    </source>
</evidence>
<comment type="caution">
    <text evidence="9">The sequence shown here is derived from an EMBL/GenBank/DDBJ whole genome shotgun (WGS) entry which is preliminary data.</text>
</comment>
<feature type="transmembrane region" description="Helical" evidence="8">
    <location>
        <begin position="96"/>
        <end position="117"/>
    </location>
</feature>
<feature type="transmembrane region" description="Helical" evidence="8">
    <location>
        <begin position="272"/>
        <end position="295"/>
    </location>
</feature>
<dbReference type="EMBL" id="BNCD01000019">
    <property type="protein sequence ID" value="GHH85687.1"/>
    <property type="molecule type" value="Genomic_DNA"/>
</dbReference>
<proteinExistence type="predicted"/>
<feature type="transmembrane region" description="Helical" evidence="8">
    <location>
        <begin position="326"/>
        <end position="355"/>
    </location>
</feature>
<reference evidence="9" key="1">
    <citation type="journal article" date="2014" name="Int. J. Syst. Evol. Microbiol.">
        <title>Complete genome sequence of Corynebacterium casei LMG S-19264T (=DSM 44701T), isolated from a smear-ripened cheese.</title>
        <authorList>
            <consortium name="US DOE Joint Genome Institute (JGI-PGF)"/>
            <person name="Walter F."/>
            <person name="Albersmeier A."/>
            <person name="Kalinowski J."/>
            <person name="Ruckert C."/>
        </authorList>
    </citation>
    <scope>NUCLEOTIDE SEQUENCE</scope>
    <source>
        <strain evidence="9">JCM 5069</strain>
    </source>
</reference>
<organism evidence="9 10">
    <name type="scientific">Streptomyces sulfonofaciens</name>
    <dbReference type="NCBI Taxonomy" id="68272"/>
    <lineage>
        <taxon>Bacteria</taxon>
        <taxon>Bacillati</taxon>
        <taxon>Actinomycetota</taxon>
        <taxon>Actinomycetes</taxon>
        <taxon>Kitasatosporales</taxon>
        <taxon>Streptomycetaceae</taxon>
        <taxon>Streptomyces</taxon>
    </lineage>
</organism>
<keyword evidence="10" id="KW-1185">Reference proteome</keyword>
<keyword evidence="4 8" id="KW-0812">Transmembrane</keyword>
<evidence type="ECO:0000256" key="7">
    <source>
        <dbReference type="SAM" id="MobiDB-lite"/>
    </source>
</evidence>
<keyword evidence="6 8" id="KW-0472">Membrane</keyword>
<keyword evidence="3" id="KW-1003">Cell membrane</keyword>
<evidence type="ECO:0000313" key="9">
    <source>
        <dbReference type="EMBL" id="GHH85687.1"/>
    </source>
</evidence>